<sequence>MKTRILHVHDIPTTKCRVDARLKELDYWVTSIEAGNLDSVQRKADIIVLDVPACRLKHWLHEANVRFTLPLFWWCEERKPATAAPHDKVDGILCCGMNDNELQWSLLLGIKGFQRRLHLEREYSFLATKFEEKKLVDDAKIMLSKLKDVSETKAYEMMRTQAMNERKKLVEVAQAVLRTNSLITKNKSAPKHKQYDITP</sequence>
<evidence type="ECO:0000313" key="3">
    <source>
        <dbReference type="Proteomes" id="UP001597180"/>
    </source>
</evidence>
<dbReference type="EMBL" id="JBHTLU010000049">
    <property type="protein sequence ID" value="MFD1224773.1"/>
    <property type="molecule type" value="Genomic_DNA"/>
</dbReference>
<dbReference type="SUPFAM" id="SSF52172">
    <property type="entry name" value="CheY-like"/>
    <property type="match status" value="1"/>
</dbReference>
<dbReference type="InterPro" id="IPR036388">
    <property type="entry name" value="WH-like_DNA-bd_sf"/>
</dbReference>
<keyword evidence="3" id="KW-1185">Reference proteome</keyword>
<dbReference type="PROSITE" id="PS50921">
    <property type="entry name" value="ANTAR"/>
    <property type="match status" value="1"/>
</dbReference>
<gene>
    <name evidence="2" type="ORF">ACFQ4B_32155</name>
</gene>
<dbReference type="Pfam" id="PF03861">
    <property type="entry name" value="ANTAR"/>
    <property type="match status" value="1"/>
</dbReference>
<accession>A0ABW3UVN6</accession>
<evidence type="ECO:0000259" key="1">
    <source>
        <dbReference type="PROSITE" id="PS50921"/>
    </source>
</evidence>
<protein>
    <submittedName>
        <fullName evidence="2">ANTAR domain-containing response regulator</fullName>
    </submittedName>
</protein>
<proteinExistence type="predicted"/>
<comment type="caution">
    <text evidence="2">The sequence shown here is derived from an EMBL/GenBank/DDBJ whole genome shotgun (WGS) entry which is preliminary data.</text>
</comment>
<dbReference type="InterPro" id="IPR011006">
    <property type="entry name" value="CheY-like_superfamily"/>
</dbReference>
<dbReference type="RefSeq" id="WP_345595236.1">
    <property type="nucleotide sequence ID" value="NZ_BAABJG010000056.1"/>
</dbReference>
<evidence type="ECO:0000313" key="2">
    <source>
        <dbReference type="EMBL" id="MFD1224773.1"/>
    </source>
</evidence>
<name>A0ABW3UVN6_9BACL</name>
<dbReference type="InterPro" id="IPR005561">
    <property type="entry name" value="ANTAR"/>
</dbReference>
<organism evidence="2 3">
    <name type="scientific">Paenibacillus vulneris</name>
    <dbReference type="NCBI Taxonomy" id="1133364"/>
    <lineage>
        <taxon>Bacteria</taxon>
        <taxon>Bacillati</taxon>
        <taxon>Bacillota</taxon>
        <taxon>Bacilli</taxon>
        <taxon>Bacillales</taxon>
        <taxon>Paenibacillaceae</taxon>
        <taxon>Paenibacillus</taxon>
    </lineage>
</organism>
<reference evidence="3" key="1">
    <citation type="journal article" date="2019" name="Int. J. Syst. Evol. Microbiol.">
        <title>The Global Catalogue of Microorganisms (GCM) 10K type strain sequencing project: providing services to taxonomists for standard genome sequencing and annotation.</title>
        <authorList>
            <consortium name="The Broad Institute Genomics Platform"/>
            <consortium name="The Broad Institute Genome Sequencing Center for Infectious Disease"/>
            <person name="Wu L."/>
            <person name="Ma J."/>
        </authorList>
    </citation>
    <scope>NUCLEOTIDE SEQUENCE [LARGE SCALE GENOMIC DNA]</scope>
    <source>
        <strain evidence="3">CCUG 53270</strain>
    </source>
</reference>
<feature type="domain" description="ANTAR" evidence="1">
    <location>
        <begin position="116"/>
        <end position="177"/>
    </location>
</feature>
<dbReference type="Proteomes" id="UP001597180">
    <property type="component" value="Unassembled WGS sequence"/>
</dbReference>
<dbReference type="Gene3D" id="1.10.10.10">
    <property type="entry name" value="Winged helix-like DNA-binding domain superfamily/Winged helix DNA-binding domain"/>
    <property type="match status" value="1"/>
</dbReference>
<dbReference type="SMART" id="SM01012">
    <property type="entry name" value="ANTAR"/>
    <property type="match status" value="1"/>
</dbReference>